<dbReference type="AlphaFoldDB" id="A0A0V1FGC8"/>
<name>A0A0V1FGC8_TRIPS</name>
<evidence type="ECO:0000313" key="1">
    <source>
        <dbReference type="EMBL" id="KRY85115.1"/>
    </source>
</evidence>
<reference evidence="1 2" key="1">
    <citation type="submission" date="2015-01" db="EMBL/GenBank/DDBJ databases">
        <title>Evolution of Trichinella species and genotypes.</title>
        <authorList>
            <person name="Korhonen P.K."/>
            <person name="Edoardo P."/>
            <person name="Giuseppe L.R."/>
            <person name="Gasser R.B."/>
        </authorList>
    </citation>
    <scope>NUCLEOTIDE SEQUENCE [LARGE SCALE GENOMIC DNA]</scope>
    <source>
        <strain evidence="1">ISS470</strain>
    </source>
</reference>
<protein>
    <submittedName>
        <fullName evidence="1">Uncharacterized protein</fullName>
    </submittedName>
</protein>
<keyword evidence="2" id="KW-1185">Reference proteome</keyword>
<dbReference type="Proteomes" id="UP000054995">
    <property type="component" value="Unassembled WGS sequence"/>
</dbReference>
<comment type="caution">
    <text evidence="1">The sequence shown here is derived from an EMBL/GenBank/DDBJ whole genome shotgun (WGS) entry which is preliminary data.</text>
</comment>
<proteinExistence type="predicted"/>
<dbReference type="OrthoDB" id="10486215at2759"/>
<evidence type="ECO:0000313" key="2">
    <source>
        <dbReference type="Proteomes" id="UP000054995"/>
    </source>
</evidence>
<accession>A0A0V1FGC8</accession>
<gene>
    <name evidence="1" type="ORF">T4D_16294</name>
</gene>
<dbReference type="EMBL" id="JYDT01000098">
    <property type="protein sequence ID" value="KRY85115.1"/>
    <property type="molecule type" value="Genomic_DNA"/>
</dbReference>
<sequence>MARNLNCKRSYSINQFLFVQQNYCPQFKKMGTSSNCVQLNSIFIQLILYKSASDIIAEVGLWLLENLIENCKFALSAAKLNLAEEYCDCLANYGELTNVILLLADS</sequence>
<organism evidence="1 2">
    <name type="scientific">Trichinella pseudospiralis</name>
    <name type="common">Parasitic roundworm</name>
    <dbReference type="NCBI Taxonomy" id="6337"/>
    <lineage>
        <taxon>Eukaryota</taxon>
        <taxon>Metazoa</taxon>
        <taxon>Ecdysozoa</taxon>
        <taxon>Nematoda</taxon>
        <taxon>Enoplea</taxon>
        <taxon>Dorylaimia</taxon>
        <taxon>Trichinellida</taxon>
        <taxon>Trichinellidae</taxon>
        <taxon>Trichinella</taxon>
    </lineage>
</organism>